<dbReference type="InterPro" id="IPR013783">
    <property type="entry name" value="Ig-like_fold"/>
</dbReference>
<dbReference type="InterPro" id="IPR015915">
    <property type="entry name" value="Kelch-typ_b-propeller"/>
</dbReference>
<name>G0QIV3_ICHMU</name>
<dbReference type="Pfam" id="PF24681">
    <property type="entry name" value="Kelch_KLHDC2_KLHL20_DRC7"/>
    <property type="match status" value="1"/>
</dbReference>
<sequence>MQKTYQIKLCKNCGYTHAGICAANPTDFIWKYGGNNVLQQDHGINVDGTWQYDPNQHTVSDGYNSFNNIIEIIPRNVVHDDSDDSDDDQYNHQDQNLSPQKNQQNQLYLNQNKNSQNLKPKNVIIWTSIDIKDLKVKGSWDNWQGEVSMFQKFNAYKQAYDSVAKIQLYPGRYEYKFYKDGVYTYDHNQKLTRDANYNYNNVIDNNNHICLDDTKLEWKYQEFSHQSWEKMRGQISGHSMNRIGDYVYIWAGYRGQYLDNLWRMNVNTYDADLIDMQSGTIPDERAYHQTVNYGQKILLYGGLNSEKILTDYYVFNTSNLTWDRAELGGQKPSPRERNSMCILKKKALIIFGGYYCSEDFEAEYHYNDLFSLNLQNLKWSELKVQDELPEQRFAHTANIYKHKMYIFGGLQKNMANPAKNFNDVWFIDLEEENQLKWRNLTPQLKGIAPKPRHGHISVLVGKLLLFFGGRGNNKVLFNDTFILDIRLKQWIQPDIKGEPPKPRYYHAACLLDKEIIIFGGNISFGQKQKSRNVYILKFENKIIENEHFDSEQEEQNNDQ</sequence>
<dbReference type="PANTHER" id="PTHR46093:SF18">
    <property type="entry name" value="FIBRONECTIN TYPE-III DOMAIN-CONTAINING PROTEIN"/>
    <property type="match status" value="1"/>
</dbReference>
<dbReference type="eggNOG" id="KOG0379">
    <property type="taxonomic scope" value="Eukaryota"/>
</dbReference>
<evidence type="ECO:0000313" key="5">
    <source>
        <dbReference type="Proteomes" id="UP000008983"/>
    </source>
</evidence>
<accession>G0QIV3</accession>
<dbReference type="SUPFAM" id="SSF50965">
    <property type="entry name" value="Galactose oxidase, central domain"/>
    <property type="match status" value="1"/>
</dbReference>
<dbReference type="AlphaFoldDB" id="G0QIV3"/>
<keyword evidence="1" id="KW-0880">Kelch repeat</keyword>
<dbReference type="InterPro" id="IPR014756">
    <property type="entry name" value="Ig_E-set"/>
</dbReference>
<dbReference type="EMBL" id="GL983042">
    <property type="protein sequence ID" value="EGR34838.1"/>
    <property type="molecule type" value="Genomic_DNA"/>
</dbReference>
<dbReference type="OMA" id="DQEPNTD"/>
<evidence type="ECO:0000313" key="4">
    <source>
        <dbReference type="EMBL" id="EGR34838.1"/>
    </source>
</evidence>
<dbReference type="Gene3D" id="2.60.40.10">
    <property type="entry name" value="Immunoglobulins"/>
    <property type="match status" value="1"/>
</dbReference>
<dbReference type="OrthoDB" id="10251809at2759"/>
<dbReference type="FunCoup" id="G0QIV3">
    <property type="interactions" value="1"/>
</dbReference>
<dbReference type="SUPFAM" id="SSF81296">
    <property type="entry name" value="E set domains"/>
    <property type="match status" value="1"/>
</dbReference>
<feature type="region of interest" description="Disordered" evidence="3">
    <location>
        <begin position="78"/>
        <end position="103"/>
    </location>
</feature>
<dbReference type="GeneID" id="14911023"/>
<evidence type="ECO:0008006" key="6">
    <source>
        <dbReference type="Google" id="ProtNLM"/>
    </source>
</evidence>
<reference evidence="4 5" key="1">
    <citation type="submission" date="2011-07" db="EMBL/GenBank/DDBJ databases">
        <authorList>
            <person name="Coyne R."/>
            <person name="Brami D."/>
            <person name="Johnson J."/>
            <person name="Hostetler J."/>
            <person name="Hannick L."/>
            <person name="Clark T."/>
            <person name="Cassidy-Hanley D."/>
            <person name="Inman J."/>
        </authorList>
    </citation>
    <scope>NUCLEOTIDE SEQUENCE [LARGE SCALE GENOMIC DNA]</scope>
    <source>
        <strain evidence="4 5">G5</strain>
    </source>
</reference>
<proteinExistence type="predicted"/>
<dbReference type="Proteomes" id="UP000008983">
    <property type="component" value="Unassembled WGS sequence"/>
</dbReference>
<protein>
    <recommendedName>
        <fullName evidence="6">Kelch motif family protein</fullName>
    </recommendedName>
</protein>
<gene>
    <name evidence="4" type="ORF">IMG5_000660</name>
</gene>
<keyword evidence="2" id="KW-0677">Repeat</keyword>
<evidence type="ECO:0000256" key="2">
    <source>
        <dbReference type="ARBA" id="ARBA00022737"/>
    </source>
</evidence>
<dbReference type="InParanoid" id="G0QIV3"/>
<evidence type="ECO:0000256" key="1">
    <source>
        <dbReference type="ARBA" id="ARBA00022441"/>
    </source>
</evidence>
<dbReference type="STRING" id="857967.G0QIV3"/>
<dbReference type="Gene3D" id="2.120.10.80">
    <property type="entry name" value="Kelch-type beta propeller"/>
    <property type="match status" value="2"/>
</dbReference>
<dbReference type="RefSeq" id="XP_004040142.1">
    <property type="nucleotide sequence ID" value="XM_004040094.1"/>
</dbReference>
<dbReference type="PANTHER" id="PTHR46093">
    <property type="entry name" value="ACYL-COA-BINDING DOMAIN-CONTAINING PROTEIN 5"/>
    <property type="match status" value="1"/>
</dbReference>
<dbReference type="SUPFAM" id="SSF117281">
    <property type="entry name" value="Kelch motif"/>
    <property type="match status" value="1"/>
</dbReference>
<dbReference type="InterPro" id="IPR011043">
    <property type="entry name" value="Gal_Oxase/kelch_b-propeller"/>
</dbReference>
<organism evidence="4 5">
    <name type="scientific">Ichthyophthirius multifiliis</name>
    <name type="common">White spot disease agent</name>
    <name type="synonym">Ich</name>
    <dbReference type="NCBI Taxonomy" id="5932"/>
    <lineage>
        <taxon>Eukaryota</taxon>
        <taxon>Sar</taxon>
        <taxon>Alveolata</taxon>
        <taxon>Ciliophora</taxon>
        <taxon>Intramacronucleata</taxon>
        <taxon>Oligohymenophorea</taxon>
        <taxon>Hymenostomatida</taxon>
        <taxon>Ophryoglenina</taxon>
        <taxon>Ichthyophthirius</taxon>
    </lineage>
</organism>
<evidence type="ECO:0000256" key="3">
    <source>
        <dbReference type="SAM" id="MobiDB-lite"/>
    </source>
</evidence>
<keyword evidence="5" id="KW-1185">Reference proteome</keyword>
<dbReference type="CDD" id="cd02859">
    <property type="entry name" value="E_set_AMPKbeta_like_N"/>
    <property type="match status" value="1"/>
</dbReference>